<evidence type="ECO:0000313" key="3">
    <source>
        <dbReference type="Proteomes" id="UP000177869"/>
    </source>
</evidence>
<protein>
    <submittedName>
        <fullName evidence="2">Uncharacterized protein</fullName>
    </submittedName>
</protein>
<organism evidence="2 3">
    <name type="scientific">Candidatus Nomurabacteria bacterium RIFCSPHIGHO2_01_FULL_38_19</name>
    <dbReference type="NCBI Taxonomy" id="1801732"/>
    <lineage>
        <taxon>Bacteria</taxon>
        <taxon>Candidatus Nomuraibacteriota</taxon>
    </lineage>
</organism>
<accession>A0A1F6UUU9</accession>
<feature type="transmembrane region" description="Helical" evidence="1">
    <location>
        <begin position="7"/>
        <end position="25"/>
    </location>
</feature>
<comment type="caution">
    <text evidence="2">The sequence shown here is derived from an EMBL/GenBank/DDBJ whole genome shotgun (WGS) entry which is preliminary data.</text>
</comment>
<keyword evidence="1" id="KW-0472">Membrane</keyword>
<proteinExistence type="predicted"/>
<keyword evidence="1" id="KW-0812">Transmembrane</keyword>
<dbReference type="EMBL" id="MFTI01000006">
    <property type="protein sequence ID" value="OGI61106.1"/>
    <property type="molecule type" value="Genomic_DNA"/>
</dbReference>
<gene>
    <name evidence="2" type="ORF">A2814_02100</name>
</gene>
<name>A0A1F6UUU9_9BACT</name>
<evidence type="ECO:0000313" key="2">
    <source>
        <dbReference type="EMBL" id="OGI61106.1"/>
    </source>
</evidence>
<evidence type="ECO:0000256" key="1">
    <source>
        <dbReference type="SAM" id="Phobius"/>
    </source>
</evidence>
<sequence>MTAKIKNIIIFTAIGAVLILVYIFFIKKSPEQPALISTFSGEAEPSADTSSQSSSITKDFLTLLLNVKNIKLDNTIFSDVAFSNLRDSSIVLIPDGTEGRPNPFAPFGSDVIVLPINTPTSPVTP</sequence>
<dbReference type="Proteomes" id="UP000177869">
    <property type="component" value="Unassembled WGS sequence"/>
</dbReference>
<reference evidence="2 3" key="1">
    <citation type="journal article" date="2016" name="Nat. Commun.">
        <title>Thousands of microbial genomes shed light on interconnected biogeochemical processes in an aquifer system.</title>
        <authorList>
            <person name="Anantharaman K."/>
            <person name="Brown C.T."/>
            <person name="Hug L.A."/>
            <person name="Sharon I."/>
            <person name="Castelle C.J."/>
            <person name="Probst A.J."/>
            <person name="Thomas B.C."/>
            <person name="Singh A."/>
            <person name="Wilkins M.J."/>
            <person name="Karaoz U."/>
            <person name="Brodie E.L."/>
            <person name="Williams K.H."/>
            <person name="Hubbard S.S."/>
            <person name="Banfield J.F."/>
        </authorList>
    </citation>
    <scope>NUCLEOTIDE SEQUENCE [LARGE SCALE GENOMIC DNA]</scope>
</reference>
<dbReference type="STRING" id="1801732.A2814_02100"/>
<keyword evidence="1" id="KW-1133">Transmembrane helix</keyword>
<dbReference type="AlphaFoldDB" id="A0A1F6UUU9"/>